<comment type="caution">
    <text evidence="8">The sequence shown here is derived from an EMBL/GenBank/DDBJ whole genome shotgun (WGS) entry which is preliminary data.</text>
</comment>
<evidence type="ECO:0000256" key="6">
    <source>
        <dbReference type="PIRSR" id="PIRSR005536-1"/>
    </source>
</evidence>
<dbReference type="Gene3D" id="2.70.98.60">
    <property type="entry name" value="alpha-galactosidase from lactobacil brevis"/>
    <property type="match status" value="1"/>
</dbReference>
<dbReference type="EMBL" id="JACJVO010000015">
    <property type="protein sequence ID" value="MBB6731793.1"/>
    <property type="molecule type" value="Genomic_DNA"/>
</dbReference>
<evidence type="ECO:0000256" key="2">
    <source>
        <dbReference type="ARBA" id="ARBA00012755"/>
    </source>
</evidence>
<dbReference type="SUPFAM" id="SSF51445">
    <property type="entry name" value="(Trans)glycosidases"/>
    <property type="match status" value="1"/>
</dbReference>
<dbReference type="PANTHER" id="PTHR43053:SF3">
    <property type="entry name" value="ALPHA-GALACTOSIDASE C-RELATED"/>
    <property type="match status" value="1"/>
</dbReference>
<dbReference type="InterPro" id="IPR050985">
    <property type="entry name" value="Alpha-glycosidase_related"/>
</dbReference>
<keyword evidence="9" id="KW-1185">Reference proteome</keyword>
<accession>A0A7X0SQ28</accession>
<keyword evidence="4 5" id="KW-0326">Glycosidase</keyword>
<dbReference type="GO" id="GO:0016052">
    <property type="term" value="P:carbohydrate catabolic process"/>
    <property type="evidence" value="ECO:0007669"/>
    <property type="project" value="InterPro"/>
</dbReference>
<comment type="similarity">
    <text evidence="5">Belongs to the glycosyl hydrolase.</text>
</comment>
<evidence type="ECO:0000256" key="4">
    <source>
        <dbReference type="ARBA" id="ARBA00023295"/>
    </source>
</evidence>
<feature type="active site" description="Proton donor" evidence="6">
    <location>
        <position position="489"/>
    </location>
</feature>
<feature type="domain" description="Glycosyl hydrolase family 36 N-terminal" evidence="7">
    <location>
        <begin position="67"/>
        <end position="225"/>
    </location>
</feature>
<reference evidence="8 9" key="1">
    <citation type="submission" date="2020-08" db="EMBL/GenBank/DDBJ databases">
        <title>Cohnella phylogeny.</title>
        <authorList>
            <person name="Dunlap C."/>
        </authorList>
    </citation>
    <scope>NUCLEOTIDE SEQUENCE [LARGE SCALE GENOMIC DNA]</scope>
    <source>
        <strain evidence="8 9">CBP 2801</strain>
    </source>
</reference>
<sequence length="687" mass="77510">MSIRLLDLSDDRLTYRLRLDGGIALAEFGRRGAVPWTGEGGGPGPDFAVYAGKERIDGRSDRLQVVETRELPAAAGAKHTAVVLFEPASGLEIESHLVRYEGTALLEKWIVVRNRGGRTVRLERVDSLALTFVPGEWQLLSFSSDWGNEFEPAAEPVGERVILETRYGRSSKGKHPWATLVREDGELLNVSPMWSGNWIIRLEKGDKGELSLSAGLSDWSFGKELDSGDSFESVHVAVALGSGADLNSVSVDYARVGRNHWYPRNGLSRVLPAEWNHWWSYEDQDINERAFLANAESAADLGVEVCTLDAGWFGPSDGETQWYDYRGDWDLVNASRFPGGIRALSDAVHAKGMKFGLWCEIEAVGQRAKLAEEHPDFVARRDGASLGYLCFGNPQVREWAYHTLAQLIRDYRCDWIKLDFNLDPGAGCGCDDHGHGPGDGLYEHYRGYYAVLDRVRADFPEVLLENCASGGLRIDLGMARHTHTTFLSDPDWPEHSLQVFWGASTFLAPDACLHWSYSEWRGEHPNQRFRASDPSLTPERFDCYTRISMLHGFGISQKLPELPSWIAERLRLHIADYRQLVRRFVREADLYRLTGQPLHDGRGDRWSAFQYSLPAEDEHLLFVFRLAGAEPSRTLKLRELAADARYELTWSQEERAETHAGIELLFRGLPFAKMEEESSALIRIRRL</sequence>
<name>A0A7X0SQ28_9BACL</name>
<dbReference type="PIRSF" id="PIRSF005536">
    <property type="entry name" value="Agal"/>
    <property type="match status" value="1"/>
</dbReference>
<dbReference type="EC" id="3.2.1.22" evidence="2 5"/>
<organism evidence="8 9">
    <name type="scientific">Cohnella zeiphila</name>
    <dbReference type="NCBI Taxonomy" id="2761120"/>
    <lineage>
        <taxon>Bacteria</taxon>
        <taxon>Bacillati</taxon>
        <taxon>Bacillota</taxon>
        <taxon>Bacilli</taxon>
        <taxon>Bacillales</taxon>
        <taxon>Paenibacillaceae</taxon>
        <taxon>Cohnella</taxon>
    </lineage>
</organism>
<dbReference type="Gene3D" id="3.20.20.70">
    <property type="entry name" value="Aldolase class I"/>
    <property type="match status" value="1"/>
</dbReference>
<evidence type="ECO:0000313" key="8">
    <source>
        <dbReference type="EMBL" id="MBB6731793.1"/>
    </source>
</evidence>
<dbReference type="PANTHER" id="PTHR43053">
    <property type="entry name" value="GLYCOSIDASE FAMILY 31"/>
    <property type="match status" value="1"/>
</dbReference>
<dbReference type="GO" id="GO:0004557">
    <property type="term" value="F:alpha-galactosidase activity"/>
    <property type="evidence" value="ECO:0007669"/>
    <property type="project" value="UniProtKB-UniRule"/>
</dbReference>
<dbReference type="Gene3D" id="2.60.40.1180">
    <property type="entry name" value="Golgi alpha-mannosidase II"/>
    <property type="match status" value="1"/>
</dbReference>
<evidence type="ECO:0000256" key="3">
    <source>
        <dbReference type="ARBA" id="ARBA00022801"/>
    </source>
</evidence>
<protein>
    <recommendedName>
        <fullName evidence="2 5">Alpha-galactosidase</fullName>
        <ecNumber evidence="2 5">3.2.1.22</ecNumber>
    </recommendedName>
</protein>
<dbReference type="InterPro" id="IPR013785">
    <property type="entry name" value="Aldolase_TIM"/>
</dbReference>
<dbReference type="AlphaFoldDB" id="A0A7X0SQ28"/>
<evidence type="ECO:0000256" key="1">
    <source>
        <dbReference type="ARBA" id="ARBA00001255"/>
    </source>
</evidence>
<gene>
    <name evidence="8" type="ORF">H7C18_12805</name>
</gene>
<dbReference type="InterPro" id="IPR002252">
    <property type="entry name" value="Glyco_hydro_36"/>
</dbReference>
<dbReference type="PRINTS" id="PR00743">
    <property type="entry name" value="GLHYDRLASE36"/>
</dbReference>
<dbReference type="InterPro" id="IPR038417">
    <property type="entry name" value="Alpga-gal_N_sf"/>
</dbReference>
<dbReference type="Pfam" id="PF16875">
    <property type="entry name" value="Glyco_hydro_36N"/>
    <property type="match status" value="1"/>
</dbReference>
<evidence type="ECO:0000256" key="5">
    <source>
        <dbReference type="PIRNR" id="PIRNR005536"/>
    </source>
</evidence>
<comment type="catalytic activity">
    <reaction evidence="1 5">
        <text>Hydrolysis of terminal, non-reducing alpha-D-galactose residues in alpha-D-galactosides, including galactose oligosaccharides, galactomannans and galactolipids.</text>
        <dbReference type="EC" id="3.2.1.22"/>
    </reaction>
</comment>
<dbReference type="CDD" id="cd14791">
    <property type="entry name" value="GH36"/>
    <property type="match status" value="1"/>
</dbReference>
<keyword evidence="3 5" id="KW-0378">Hydrolase</keyword>
<dbReference type="Proteomes" id="UP000564644">
    <property type="component" value="Unassembled WGS sequence"/>
</dbReference>
<dbReference type="Pfam" id="PF02065">
    <property type="entry name" value="Melibiase"/>
    <property type="match status" value="1"/>
</dbReference>
<evidence type="ECO:0000259" key="7">
    <source>
        <dbReference type="Pfam" id="PF16875"/>
    </source>
</evidence>
<dbReference type="InterPro" id="IPR017853">
    <property type="entry name" value="GH"/>
</dbReference>
<proteinExistence type="inferred from homology"/>
<feature type="active site" description="Nucleophile" evidence="6">
    <location>
        <position position="419"/>
    </location>
</feature>
<evidence type="ECO:0000313" key="9">
    <source>
        <dbReference type="Proteomes" id="UP000564644"/>
    </source>
</evidence>
<dbReference type="InterPro" id="IPR013780">
    <property type="entry name" value="Glyco_hydro_b"/>
</dbReference>
<dbReference type="RefSeq" id="WP_185129463.1">
    <property type="nucleotide sequence ID" value="NZ_JACJVO010000015.1"/>
</dbReference>
<dbReference type="InterPro" id="IPR031704">
    <property type="entry name" value="Glyco_hydro_36_N"/>
</dbReference>